<dbReference type="Proteomes" id="UP000092445">
    <property type="component" value="Unassembled WGS sequence"/>
</dbReference>
<protein>
    <submittedName>
        <fullName evidence="1">Uncharacterized protein</fullName>
    </submittedName>
</protein>
<reference evidence="2" key="1">
    <citation type="submission" date="2014-03" db="EMBL/GenBank/DDBJ databases">
        <authorList>
            <person name="Aksoy S."/>
            <person name="Warren W."/>
            <person name="Wilson R.K."/>
        </authorList>
    </citation>
    <scope>NUCLEOTIDE SEQUENCE [LARGE SCALE GENOMIC DNA]</scope>
    <source>
        <strain evidence="2">IAEA</strain>
    </source>
</reference>
<evidence type="ECO:0000313" key="2">
    <source>
        <dbReference type="Proteomes" id="UP000092445"/>
    </source>
</evidence>
<reference evidence="1" key="2">
    <citation type="submission" date="2020-05" db="UniProtKB">
        <authorList>
            <consortium name="EnsemblMetazoa"/>
        </authorList>
    </citation>
    <scope>IDENTIFICATION</scope>
    <source>
        <strain evidence="1">IAEA</strain>
    </source>
</reference>
<dbReference type="AlphaFoldDB" id="A0A1A9ZV23"/>
<proteinExistence type="predicted"/>
<name>A0A1A9ZV23_GLOPL</name>
<organism evidence="1 2">
    <name type="scientific">Glossina pallidipes</name>
    <name type="common">Tsetse fly</name>
    <dbReference type="NCBI Taxonomy" id="7398"/>
    <lineage>
        <taxon>Eukaryota</taxon>
        <taxon>Metazoa</taxon>
        <taxon>Ecdysozoa</taxon>
        <taxon>Arthropoda</taxon>
        <taxon>Hexapoda</taxon>
        <taxon>Insecta</taxon>
        <taxon>Pterygota</taxon>
        <taxon>Neoptera</taxon>
        <taxon>Endopterygota</taxon>
        <taxon>Diptera</taxon>
        <taxon>Brachycera</taxon>
        <taxon>Muscomorpha</taxon>
        <taxon>Hippoboscoidea</taxon>
        <taxon>Glossinidae</taxon>
        <taxon>Glossina</taxon>
    </lineage>
</organism>
<keyword evidence="2" id="KW-1185">Reference proteome</keyword>
<dbReference type="EnsemblMetazoa" id="GPAI025936-RA">
    <property type="protein sequence ID" value="GPAI025936-PA"/>
    <property type="gene ID" value="GPAI025936"/>
</dbReference>
<dbReference type="VEuPathDB" id="VectorBase:GPAI025936"/>
<sequence>MLKTPLKNSLILPLLDNDLSQRTARTSSPISFASLRTFSTSPGSPLWLVIGVALNKMLYGINKLQAANISTDMYSATCSLGDRPQPRILSSARLNTSELSSTSEVPFKANVQSDFSVCVSLISFPIVLWMEEAYSIF</sequence>
<evidence type="ECO:0000313" key="1">
    <source>
        <dbReference type="EnsemblMetazoa" id="GPAI025936-PA"/>
    </source>
</evidence>
<accession>A0A1A9ZV23</accession>